<dbReference type="STRING" id="623744.A0A553QM56"/>
<protein>
    <recommendedName>
        <fullName evidence="7">Thrombospondin-like N-terminal domain-containing protein</fullName>
    </recommendedName>
</protein>
<keyword evidence="9" id="KW-1185">Reference proteome</keyword>
<evidence type="ECO:0000256" key="6">
    <source>
        <dbReference type="SAM" id="MobiDB-lite"/>
    </source>
</evidence>
<dbReference type="AlphaFoldDB" id="A0A553QM56"/>
<keyword evidence="3" id="KW-0272">Extracellular matrix</keyword>
<evidence type="ECO:0000256" key="3">
    <source>
        <dbReference type="ARBA" id="ARBA00022530"/>
    </source>
</evidence>
<dbReference type="Pfam" id="PF01391">
    <property type="entry name" value="Collagen"/>
    <property type="match status" value="1"/>
</dbReference>
<dbReference type="OrthoDB" id="8939548at2759"/>
<evidence type="ECO:0000256" key="5">
    <source>
        <dbReference type="ARBA" id="ARBA00022737"/>
    </source>
</evidence>
<accession>A0A553QM56</accession>
<feature type="compositionally biased region" description="Polar residues" evidence="6">
    <location>
        <begin position="149"/>
        <end position="162"/>
    </location>
</feature>
<comment type="caution">
    <text evidence="8">The sequence shown here is derived from an EMBL/GenBank/DDBJ whole genome shotgun (WGS) entry which is preliminary data.</text>
</comment>
<evidence type="ECO:0000256" key="2">
    <source>
        <dbReference type="ARBA" id="ARBA00022525"/>
    </source>
</evidence>
<organism evidence="8 9">
    <name type="scientific">Danionella cerebrum</name>
    <dbReference type="NCBI Taxonomy" id="2873325"/>
    <lineage>
        <taxon>Eukaryota</taxon>
        <taxon>Metazoa</taxon>
        <taxon>Chordata</taxon>
        <taxon>Craniata</taxon>
        <taxon>Vertebrata</taxon>
        <taxon>Euteleostomi</taxon>
        <taxon>Actinopterygii</taxon>
        <taxon>Neopterygii</taxon>
        <taxon>Teleostei</taxon>
        <taxon>Ostariophysi</taxon>
        <taxon>Cypriniformes</taxon>
        <taxon>Danionidae</taxon>
        <taxon>Danioninae</taxon>
        <taxon>Danionella</taxon>
    </lineage>
</organism>
<dbReference type="InterPro" id="IPR013320">
    <property type="entry name" value="ConA-like_dom_sf"/>
</dbReference>
<keyword evidence="2" id="KW-0964">Secreted</keyword>
<feature type="region of interest" description="Disordered" evidence="6">
    <location>
        <begin position="578"/>
        <end position="698"/>
    </location>
</feature>
<keyword evidence="5" id="KW-0677">Repeat</keyword>
<reference evidence="8 9" key="1">
    <citation type="journal article" date="2019" name="Sci. Data">
        <title>Hybrid genome assembly and annotation of Danionella translucida.</title>
        <authorList>
            <person name="Kadobianskyi M."/>
            <person name="Schulze L."/>
            <person name="Schuelke M."/>
            <person name="Judkewitz B."/>
        </authorList>
    </citation>
    <scope>NUCLEOTIDE SEQUENCE [LARGE SCALE GENOMIC DNA]</scope>
    <source>
        <strain evidence="8 9">Bolton</strain>
    </source>
</reference>
<dbReference type="PANTHER" id="PTHR24023">
    <property type="entry name" value="COLLAGEN ALPHA"/>
    <property type="match status" value="1"/>
</dbReference>
<feature type="compositionally biased region" description="Low complexity" evidence="6">
    <location>
        <begin position="606"/>
        <end position="617"/>
    </location>
</feature>
<feature type="domain" description="Thrombospondin-like N-terminal" evidence="7">
    <location>
        <begin position="350"/>
        <end position="536"/>
    </location>
</feature>
<dbReference type="InterPro" id="IPR008160">
    <property type="entry name" value="Collagen"/>
</dbReference>
<dbReference type="PANTHER" id="PTHR24023:SF1082">
    <property type="entry name" value="COLLAGEN TRIPLE HELIX REPEAT"/>
    <property type="match status" value="1"/>
</dbReference>
<keyword evidence="4" id="KW-0732">Signal</keyword>
<evidence type="ECO:0000256" key="1">
    <source>
        <dbReference type="ARBA" id="ARBA00004498"/>
    </source>
</evidence>
<dbReference type="SMART" id="SM00210">
    <property type="entry name" value="TSPN"/>
    <property type="match status" value="1"/>
</dbReference>
<comment type="subcellular location">
    <subcellularLocation>
        <location evidence="1">Secreted</location>
        <location evidence="1">Extracellular space</location>
        <location evidence="1">Extracellular matrix</location>
    </subcellularLocation>
</comment>
<feature type="region of interest" description="Disordered" evidence="6">
    <location>
        <begin position="280"/>
        <end position="322"/>
    </location>
</feature>
<proteinExistence type="predicted"/>
<feature type="region of interest" description="Disordered" evidence="6">
    <location>
        <begin position="766"/>
        <end position="842"/>
    </location>
</feature>
<feature type="compositionally biased region" description="Polar residues" evidence="6">
    <location>
        <begin position="303"/>
        <end position="316"/>
    </location>
</feature>
<evidence type="ECO:0000313" key="8">
    <source>
        <dbReference type="EMBL" id="TRY90806.1"/>
    </source>
</evidence>
<sequence>ADLSDEFMDKIPHKSTLGSNALQKALQSVAWEPKAWLSSMNTGVLGSLYRYWAHMSTEMRQEEDSLFADTAQEVDPLQFSSLWRSGCSYCCARAKPMSGLLRGHQRVKIIHMRSLRITPENVMARPEVYRSFIAVRIFEVNDPTGDVTAATTPGRSQPSRSAHFSPRRRDVDAAGRAKSGLMSGFWCLQPLLRKLLLGQMHTNAFRSATDKERTGFSHIDNIFARARQGMLGPDQSAACGMSHRALNRRKVQRNCGKTNKRVLVLLLSACAVLLSAEERHPTPAGPVGEARQQKRSERYFSRPSVNHGSSQTSFPRKTQHLSAGEERVLTGQEISKPDLLEFISIQELYGVDLIHLLDISGHRDTFTSGTAYLPSGSQSPSLLPPGVGVILGRDSLIEAPSVDVLPAGVEEECSIIISLSSWRANNAFLFSVRDARGRLQLGLQLLPGRVVVYTSEKAAVFFKHDVQDGRVHSFSVGIRPRSVSLFAACGSVQFIEETLTRPQTWSKDGHVSIGRMDSRAVQFEGVLCQLDIYPSAQTAAQYCDFVKKQCRPSDTFRSVSPFPKISTESSVQATTLTQNVRATTPTNSIPTALFDQSTTRGSPVYQSSTTQSHLLSTNPGAQSLGLTPEMSSSNPDLNPKDENETENQPRTTQAAPDLIRQTGLKESLRTSNRSQKPNKEPTVNNTVLYREEGNDPGFSDGYGYDYGYEEEYFLDYDGFDGPKGEPGPPGIHGIQIYGYKTSERPWAEPEQEKFQAWQRFKKRSMELVGQSNKGSAGPPGLPGPPGKRGARGPTGPHGSPGPPGLPGPKGVKGDPGASPGQASAGDLGDRGRQGPLGPKGEPGLRVIALLLRHDGIARDIRSVPLCRVLFLLKGTKGHPGPPGLPGDQGLPGLPGVSGMAGYPGRQGLGGPEGNPGAKGVNIDNHVGYANLLLSRDVACLRLFEHLASCRDAGMR</sequence>
<name>A0A553QM56_9TELE</name>
<dbReference type="GO" id="GO:0031012">
    <property type="term" value="C:extracellular matrix"/>
    <property type="evidence" value="ECO:0007669"/>
    <property type="project" value="TreeGrafter"/>
</dbReference>
<dbReference type="SUPFAM" id="SSF49899">
    <property type="entry name" value="Concanavalin A-like lectins/glucanases"/>
    <property type="match status" value="1"/>
</dbReference>
<dbReference type="EMBL" id="SRMA01025804">
    <property type="protein sequence ID" value="TRY90806.1"/>
    <property type="molecule type" value="Genomic_DNA"/>
</dbReference>
<evidence type="ECO:0000313" key="9">
    <source>
        <dbReference type="Proteomes" id="UP000316079"/>
    </source>
</evidence>
<dbReference type="Proteomes" id="UP000316079">
    <property type="component" value="Unassembled WGS sequence"/>
</dbReference>
<gene>
    <name evidence="8" type="ORF">DNTS_007045</name>
</gene>
<dbReference type="GO" id="GO:0005615">
    <property type="term" value="C:extracellular space"/>
    <property type="evidence" value="ECO:0007669"/>
    <property type="project" value="TreeGrafter"/>
</dbReference>
<feature type="compositionally biased region" description="Basic and acidic residues" evidence="6">
    <location>
        <begin position="291"/>
        <end position="300"/>
    </location>
</feature>
<dbReference type="Gene3D" id="2.60.120.200">
    <property type="match status" value="1"/>
</dbReference>
<evidence type="ECO:0000256" key="4">
    <source>
        <dbReference type="ARBA" id="ARBA00022729"/>
    </source>
</evidence>
<feature type="compositionally biased region" description="Polar residues" evidence="6">
    <location>
        <begin position="578"/>
        <end position="605"/>
    </location>
</feature>
<feature type="non-terminal residue" evidence="8">
    <location>
        <position position="1"/>
    </location>
</feature>
<dbReference type="InterPro" id="IPR048287">
    <property type="entry name" value="TSPN-like_N"/>
</dbReference>
<evidence type="ECO:0000259" key="7">
    <source>
        <dbReference type="SMART" id="SM00210"/>
    </source>
</evidence>
<feature type="compositionally biased region" description="Polar residues" evidence="6">
    <location>
        <begin position="618"/>
        <end position="636"/>
    </location>
</feature>
<feature type="region of interest" description="Disordered" evidence="6">
    <location>
        <begin position="146"/>
        <end position="170"/>
    </location>
</feature>
<dbReference type="InterPro" id="IPR050149">
    <property type="entry name" value="Collagen_superfamily"/>
</dbReference>
<feature type="compositionally biased region" description="Polar residues" evidence="6">
    <location>
        <begin position="669"/>
        <end position="687"/>
    </location>
</feature>